<evidence type="ECO:0000259" key="2">
    <source>
        <dbReference type="PROSITE" id="PS51750"/>
    </source>
</evidence>
<dbReference type="SMART" id="SM01040">
    <property type="entry name" value="Bro-N"/>
    <property type="match status" value="1"/>
</dbReference>
<dbReference type="PROSITE" id="PS51750">
    <property type="entry name" value="BRO_N"/>
    <property type="match status" value="1"/>
</dbReference>
<evidence type="ECO:0000256" key="1">
    <source>
        <dbReference type="SAM" id="Coils"/>
    </source>
</evidence>
<keyword evidence="1" id="KW-0175">Coiled coil</keyword>
<dbReference type="RefSeq" id="YP_002268049.1">
    <property type="nucleotide sequence ID" value="NC_011345.1"/>
</dbReference>
<sequence length="493" mass="57518">MTLVNKKCNIGGVECVVWIVKVEKDKFMYGGHGIAEFLGYAKPWNALKQHVKPQWSKKWEEIMGTLSQGTLLTSFDETQLPPNWQPNTVFITEAGVYALIMRSKLPAAEEFQRWLFEEVLPELRRTGKYNIEDKFSADIENYDKKLADAQIESLQLKLELSQANTTVAKYETTISEMKRNYEQQISEYKEREYKMQLQMKDLATAANMTMTQFAVNALLAKDNIEENEQMRQTLTDISGRVVPALTEHPHKEEYITGYERLVNGKRRIRMCRSQLNEIEQQDKAIERYRQEITTTATTADKKRPKLSNSKRYAWLRDSEKFLQLKCPNPVMVWLKVRTDRPHMFYGLRYTNKLKTEMEVLDENELRAKYRADVKMCGQNRVTHSKLIEEFKALELTGEDDCVAKCLTPSVEAKERINAIVEQIVENMSKELVPSTLQRTHSNASEMYTAEQVVHTMNNCQNYFVKNVFNINYYAMPKQQQQQQRDTSLPSIEM</sequence>
<dbReference type="InterPro" id="IPR003497">
    <property type="entry name" value="BRO_N_domain"/>
</dbReference>
<dbReference type="Proteomes" id="UP000204251">
    <property type="component" value="Segment"/>
</dbReference>
<dbReference type="KEGG" id="vg:6965788"/>
<protein>
    <submittedName>
        <fullName evidence="3">BRO-A</fullName>
    </submittedName>
</protein>
<dbReference type="GeneID" id="6965788"/>
<evidence type="ECO:0000313" key="3">
    <source>
        <dbReference type="EMBL" id="ACI28721.1"/>
    </source>
</evidence>
<evidence type="ECO:0000313" key="4">
    <source>
        <dbReference type="Proteomes" id="UP000204251"/>
    </source>
</evidence>
<dbReference type="Pfam" id="PF02498">
    <property type="entry name" value="Bro-N"/>
    <property type="match status" value="1"/>
</dbReference>
<keyword evidence="4" id="KW-1185">Reference proteome</keyword>
<feature type="domain" description="Bro-N" evidence="2">
    <location>
        <begin position="1"/>
        <end position="127"/>
    </location>
</feature>
<reference evidence="3 4" key="1">
    <citation type="submission" date="2008-06" db="EMBL/GenBank/DDBJ databases">
        <title>Complete nucleotide sequence analysis of the Agrotis ipsilon multiple nucleopolyhedrovirus.</title>
        <authorList>
            <person name="Harrison R.L."/>
        </authorList>
    </citation>
    <scope>NUCLEOTIDE SEQUENCE [LARGE SCALE GENOMIC DNA]</scope>
    <source>
        <strain evidence="3 4">Illinois</strain>
    </source>
</reference>
<dbReference type="PANTHER" id="PTHR36180:SF2">
    <property type="entry name" value="BRO FAMILY PROTEIN"/>
    <property type="match status" value="1"/>
</dbReference>
<dbReference type="OrthoDB" id="3391at10239"/>
<name>B6D5T3_9ABAC</name>
<dbReference type="PANTHER" id="PTHR36180">
    <property type="entry name" value="DNA-BINDING PROTEIN-RELATED-RELATED"/>
    <property type="match status" value="1"/>
</dbReference>
<accession>B6D5T3</accession>
<proteinExistence type="predicted"/>
<feature type="coiled-coil region" evidence="1">
    <location>
        <begin position="132"/>
        <end position="187"/>
    </location>
</feature>
<organism evidence="3 4">
    <name type="scientific">Agrotis ipsilon multiple nucleopolyhedrovirus</name>
    <dbReference type="NCBI Taxonomy" id="208013"/>
    <lineage>
        <taxon>Viruses</taxon>
        <taxon>Viruses incertae sedis</taxon>
        <taxon>Naldaviricetes</taxon>
        <taxon>Lefavirales</taxon>
        <taxon>Baculoviridae</taxon>
        <taxon>Alphabaculovirus</taxon>
        <taxon>Alphabaculovirus agipsilonis</taxon>
    </lineage>
</organism>
<dbReference type="EMBL" id="EU839994">
    <property type="protein sequence ID" value="ACI28721.1"/>
    <property type="molecule type" value="Genomic_DNA"/>
</dbReference>